<keyword evidence="2" id="KW-1185">Reference proteome</keyword>
<protein>
    <submittedName>
        <fullName evidence="1">Uncharacterized protein</fullName>
    </submittedName>
</protein>
<evidence type="ECO:0000313" key="1">
    <source>
        <dbReference type="EMBL" id="KAK2573118.1"/>
    </source>
</evidence>
<reference evidence="1" key="2">
    <citation type="journal article" date="2023" name="Science">
        <title>Genomic signatures of disease resistance in endangered staghorn corals.</title>
        <authorList>
            <person name="Vollmer S.V."/>
            <person name="Selwyn J.D."/>
            <person name="Despard B.A."/>
            <person name="Roesel C.L."/>
        </authorList>
    </citation>
    <scope>NUCLEOTIDE SEQUENCE</scope>
    <source>
        <strain evidence="1">K2</strain>
    </source>
</reference>
<gene>
    <name evidence="1" type="ORF">P5673_002159</name>
</gene>
<dbReference type="AlphaFoldDB" id="A0AAD9R4S7"/>
<dbReference type="EMBL" id="JARQWQ010000003">
    <property type="protein sequence ID" value="KAK2573118.1"/>
    <property type="molecule type" value="Genomic_DNA"/>
</dbReference>
<organism evidence="1 2">
    <name type="scientific">Acropora cervicornis</name>
    <name type="common">Staghorn coral</name>
    <dbReference type="NCBI Taxonomy" id="6130"/>
    <lineage>
        <taxon>Eukaryota</taxon>
        <taxon>Metazoa</taxon>
        <taxon>Cnidaria</taxon>
        <taxon>Anthozoa</taxon>
        <taxon>Hexacorallia</taxon>
        <taxon>Scleractinia</taxon>
        <taxon>Astrocoeniina</taxon>
        <taxon>Acroporidae</taxon>
        <taxon>Acropora</taxon>
    </lineage>
</organism>
<reference evidence="1" key="1">
    <citation type="journal article" date="2023" name="G3 (Bethesda)">
        <title>Whole genome assembly and annotation of the endangered Caribbean coral Acropora cervicornis.</title>
        <authorList>
            <person name="Selwyn J.D."/>
            <person name="Vollmer S.V."/>
        </authorList>
    </citation>
    <scope>NUCLEOTIDE SEQUENCE</scope>
    <source>
        <strain evidence="1">K2</strain>
    </source>
</reference>
<name>A0AAD9R4S7_ACRCE</name>
<comment type="caution">
    <text evidence="1">The sequence shown here is derived from an EMBL/GenBank/DDBJ whole genome shotgun (WGS) entry which is preliminary data.</text>
</comment>
<sequence>MKTGTKLEGGLEPTLFIYSNLGIQRTRTNKKKTQREWRLLSMTWKEQMTLLGEAVIHILFEVEVYVKTTEKLIQQTL</sequence>
<evidence type="ECO:0000313" key="2">
    <source>
        <dbReference type="Proteomes" id="UP001249851"/>
    </source>
</evidence>
<proteinExistence type="predicted"/>
<dbReference type="Proteomes" id="UP001249851">
    <property type="component" value="Unassembled WGS sequence"/>
</dbReference>
<accession>A0AAD9R4S7</accession>